<evidence type="ECO:0000313" key="2">
    <source>
        <dbReference type="Proteomes" id="UP000308836"/>
    </source>
</evidence>
<comment type="caution">
    <text evidence="1">The sequence shown here is derived from an EMBL/GenBank/DDBJ whole genome shotgun (WGS) entry which is preliminary data.</text>
</comment>
<dbReference type="EMBL" id="SRYG01000009">
    <property type="protein sequence ID" value="TGY66126.1"/>
    <property type="molecule type" value="Genomic_DNA"/>
</dbReference>
<accession>A0AC61R7N7</accession>
<organism evidence="1 2">
    <name type="scientific">Dubosiella muris</name>
    <dbReference type="NCBI Taxonomy" id="3038133"/>
    <lineage>
        <taxon>Bacteria</taxon>
        <taxon>Bacillati</taxon>
        <taxon>Bacillota</taxon>
        <taxon>Erysipelotrichia</taxon>
        <taxon>Erysipelotrichales</taxon>
        <taxon>Erysipelotrichaceae</taxon>
        <taxon>Dubosiella</taxon>
    </lineage>
</organism>
<name>A0AC61R7N7_9FIRM</name>
<evidence type="ECO:0000313" key="1">
    <source>
        <dbReference type="EMBL" id="TGY66126.1"/>
    </source>
</evidence>
<keyword evidence="2" id="KW-1185">Reference proteome</keyword>
<reference evidence="1" key="1">
    <citation type="submission" date="2019-04" db="EMBL/GenBank/DDBJ databases">
        <title>Microbes associate with the intestines of laboratory mice.</title>
        <authorList>
            <person name="Navarre W."/>
            <person name="Wong E."/>
            <person name="Huang K."/>
            <person name="Tropini C."/>
            <person name="Ng K."/>
            <person name="Yu B."/>
        </authorList>
    </citation>
    <scope>NUCLEOTIDE SEQUENCE</scope>
    <source>
        <strain evidence="1">NM09_H32</strain>
    </source>
</reference>
<protein>
    <submittedName>
        <fullName evidence="1">Uncharacterized protein</fullName>
    </submittedName>
</protein>
<gene>
    <name evidence="1" type="ORF">E5336_05540</name>
</gene>
<proteinExistence type="predicted"/>
<sequence length="259" mass="28048">MNKLTTIQRVSLSLCALSVWMGNGTPIQAKSFQNETEWAVVFSKQNTMENNFTTGQVDDLLYGMQPGDDATIEITIKNENKDATDWYLSNAVLRSLEDGSAASGGAYAYALVYTDPQGRTDTIYQSETLGGEAGQGTGLKDATDSLDEFFLVDTLKQGQAGTVSLQVVLDGETQGNSYQSTLADLQMEFAVEKNIPAQNQVTQGKPTTTILTGQTTKSPNTATWTSRLPWLLVSALSGAILFGLALVGIKENKEEKRHE</sequence>
<dbReference type="Proteomes" id="UP000308836">
    <property type="component" value="Unassembled WGS sequence"/>
</dbReference>